<dbReference type="AlphaFoldDB" id="A0A1Y2AH85"/>
<keyword evidence="3" id="KW-1185">Reference proteome</keyword>
<evidence type="ECO:0000313" key="3">
    <source>
        <dbReference type="Proteomes" id="UP000193920"/>
    </source>
</evidence>
<comment type="caution">
    <text evidence="2">The sequence shown here is derived from an EMBL/GenBank/DDBJ whole genome shotgun (WGS) entry which is preliminary data.</text>
</comment>
<dbReference type="Proteomes" id="UP000193920">
    <property type="component" value="Unassembled WGS sequence"/>
</dbReference>
<evidence type="ECO:0000313" key="2">
    <source>
        <dbReference type="EMBL" id="ORY21557.1"/>
    </source>
</evidence>
<protein>
    <submittedName>
        <fullName evidence="2">Uncharacterized protein</fullName>
    </submittedName>
</protein>
<organism evidence="2 3">
    <name type="scientific">Neocallimastix californiae</name>
    <dbReference type="NCBI Taxonomy" id="1754190"/>
    <lineage>
        <taxon>Eukaryota</taxon>
        <taxon>Fungi</taxon>
        <taxon>Fungi incertae sedis</taxon>
        <taxon>Chytridiomycota</taxon>
        <taxon>Chytridiomycota incertae sedis</taxon>
        <taxon>Neocallimastigomycetes</taxon>
        <taxon>Neocallimastigales</taxon>
        <taxon>Neocallimastigaceae</taxon>
        <taxon>Neocallimastix</taxon>
    </lineage>
</organism>
<evidence type="ECO:0000256" key="1">
    <source>
        <dbReference type="SAM" id="MobiDB-lite"/>
    </source>
</evidence>
<feature type="compositionally biased region" description="Polar residues" evidence="1">
    <location>
        <begin position="97"/>
        <end position="107"/>
    </location>
</feature>
<sequence>MSDIESLTLNPPKKRKYTRNQNNTVVCESCNKTIPLRSSIKLFNTVLCFQCKRIFTGSSSRVSNVINYSENNSRKSSNAKSKFIPSPETSPKPAEGQKQSESLTINSNEKDQSLIPSPETKKSYLTPKESANPESRLPEKQNDESTLLTITPKINSYPINTIRRPRKDDTVSSMNTSTRIIHPTLPIPIPINPSILTAPLLNSVVLTPSFLTPINKPKKRGRKKKIEKEQNEEEIKRNKNIDLAMAMTMDLMRRHPTYQSYSYNYSNHNLSSNLNTNSNHLPSNSVNNTIIHPITNSNPTINTNPNSNTNIFLNSSNIRTNSNMNTNMNTNINTTMKSNINTNINTTMKSNMNTNINTNTISNNSNKNINNVYFNSINHYTNLLIEEM</sequence>
<feature type="compositionally biased region" description="Basic residues" evidence="1">
    <location>
        <begin position="216"/>
        <end position="225"/>
    </location>
</feature>
<feature type="region of interest" description="Disordered" evidence="1">
    <location>
        <begin position="71"/>
        <end position="148"/>
    </location>
</feature>
<proteinExistence type="predicted"/>
<dbReference type="EMBL" id="MCOG01000263">
    <property type="protein sequence ID" value="ORY21557.1"/>
    <property type="molecule type" value="Genomic_DNA"/>
</dbReference>
<gene>
    <name evidence="2" type="ORF">LY90DRAFT_632721</name>
</gene>
<accession>A0A1Y2AH85</accession>
<name>A0A1Y2AH85_9FUNG</name>
<dbReference type="OrthoDB" id="10646616at2759"/>
<reference evidence="2 3" key="1">
    <citation type="submission" date="2016-08" db="EMBL/GenBank/DDBJ databases">
        <title>A Parts List for Fungal Cellulosomes Revealed by Comparative Genomics.</title>
        <authorList>
            <consortium name="DOE Joint Genome Institute"/>
            <person name="Haitjema C.H."/>
            <person name="Gilmore S.P."/>
            <person name="Henske J.K."/>
            <person name="Solomon K.V."/>
            <person name="De Groot R."/>
            <person name="Kuo A."/>
            <person name="Mondo S.J."/>
            <person name="Salamov A.A."/>
            <person name="Labutti K."/>
            <person name="Zhao Z."/>
            <person name="Chiniquy J."/>
            <person name="Barry K."/>
            <person name="Brewer H.M."/>
            <person name="Purvine S.O."/>
            <person name="Wright A.T."/>
            <person name="Boxma B."/>
            <person name="Van Alen T."/>
            <person name="Hackstein J.H."/>
            <person name="Baker S.E."/>
            <person name="Grigoriev I.V."/>
            <person name="O'Malley M.A."/>
        </authorList>
    </citation>
    <scope>NUCLEOTIDE SEQUENCE [LARGE SCALE GENOMIC DNA]</scope>
    <source>
        <strain evidence="2 3">G1</strain>
    </source>
</reference>
<feature type="region of interest" description="Disordered" evidence="1">
    <location>
        <begin position="215"/>
        <end position="234"/>
    </location>
</feature>
<feature type="compositionally biased region" description="Low complexity" evidence="1">
    <location>
        <begin position="71"/>
        <end position="82"/>
    </location>
</feature>